<name>A0A0N4VT01_HAEPC</name>
<dbReference type="PANTHER" id="PTHR11802">
    <property type="entry name" value="SERINE PROTEASE FAMILY S10 SERINE CARBOXYPEPTIDASE"/>
    <property type="match status" value="1"/>
</dbReference>
<dbReference type="Proteomes" id="UP000268014">
    <property type="component" value="Unassembled WGS sequence"/>
</dbReference>
<dbReference type="Gene3D" id="3.40.50.1820">
    <property type="entry name" value="alpha/beta hydrolase"/>
    <property type="match status" value="2"/>
</dbReference>
<dbReference type="WBParaSite" id="HPLM_0000041801-mRNA-1">
    <property type="protein sequence ID" value="HPLM_0000041801-mRNA-1"/>
    <property type="gene ID" value="HPLM_0000041801"/>
</dbReference>
<keyword evidence="3" id="KW-1185">Reference proteome</keyword>
<reference evidence="4" key="1">
    <citation type="submission" date="2017-02" db="UniProtKB">
        <authorList>
            <consortium name="WormBaseParasite"/>
        </authorList>
    </citation>
    <scope>IDENTIFICATION</scope>
</reference>
<proteinExistence type="inferred from homology"/>
<comment type="similarity">
    <text evidence="1">Belongs to the peptidase S10 family.</text>
</comment>
<dbReference type="SUPFAM" id="SSF53474">
    <property type="entry name" value="alpha/beta-Hydrolases"/>
    <property type="match status" value="2"/>
</dbReference>
<protein>
    <submittedName>
        <fullName evidence="4">Serine carboxypeptidase</fullName>
    </submittedName>
</protein>
<dbReference type="STRING" id="6290.A0A0N4VT01"/>
<dbReference type="OrthoDB" id="735686at2759"/>
<dbReference type="OMA" id="GRFLHYW"/>
<dbReference type="PRINTS" id="PR00724">
    <property type="entry name" value="CRBOXYPTASEC"/>
</dbReference>
<sequence>MMDSCSDQIANTYQEQYKDMSLFIRRIVAANVRVLLYYGDTDMACNFMMGQKFADQLELKRTLGKTPWKFDGQIAGFKTLFEGLTFITVTVFQYETAMLWTGLTCLFTLCQAQEIKQLPGVGFELNFKHYSGFFQVSDIMYFITGKLPPKRFVESQNDPDKDPLIFWFNGGPGCSSLDSLFNEMGPYLVNSDGKSLSENPYSWNKMASVVYIESPAGVGYSYSTDGNITTNDDQTSLENYDAVKQFFQGIAVGNGMVHGKLSIDTSIRYAYGHGIIDEETWNTLQRDCCEGCIDSCDLTEVTGHCETMVKDIYLFLLTGGLNPYDLYRDCDTKPATNGDWTTPMLQGFAAGYKSSVQSKTKIDDPTSLSRAHESQYNGYPCENNTNVITYMNDVEVRKVLNIPCNLPKWDICSDRITNTYQNQYKDMAPFIKKIVAGDVRVLLYYGDTDMACNFIMGQKFVDQLGLEVSCHFRYP</sequence>
<evidence type="ECO:0000313" key="4">
    <source>
        <dbReference type="WBParaSite" id="HPLM_0000041801-mRNA-1"/>
    </source>
</evidence>
<organism evidence="4">
    <name type="scientific">Haemonchus placei</name>
    <name type="common">Barber's pole worm</name>
    <dbReference type="NCBI Taxonomy" id="6290"/>
    <lineage>
        <taxon>Eukaryota</taxon>
        <taxon>Metazoa</taxon>
        <taxon>Ecdysozoa</taxon>
        <taxon>Nematoda</taxon>
        <taxon>Chromadorea</taxon>
        <taxon>Rhabditida</taxon>
        <taxon>Rhabditina</taxon>
        <taxon>Rhabditomorpha</taxon>
        <taxon>Strongyloidea</taxon>
        <taxon>Trichostrongylidae</taxon>
        <taxon>Haemonchus</taxon>
    </lineage>
</organism>
<accession>A0A0N4VT01</accession>
<evidence type="ECO:0000313" key="3">
    <source>
        <dbReference type="Proteomes" id="UP000268014"/>
    </source>
</evidence>
<dbReference type="GO" id="GO:0006508">
    <property type="term" value="P:proteolysis"/>
    <property type="evidence" value="ECO:0007669"/>
    <property type="project" value="InterPro"/>
</dbReference>
<dbReference type="GO" id="GO:0004185">
    <property type="term" value="F:serine-type carboxypeptidase activity"/>
    <property type="evidence" value="ECO:0007669"/>
    <property type="project" value="InterPro"/>
</dbReference>
<gene>
    <name evidence="2" type="ORF">HPLM_LOCUS419</name>
</gene>
<dbReference type="Gene3D" id="3.40.50.12670">
    <property type="match status" value="1"/>
</dbReference>
<reference evidence="2 3" key="2">
    <citation type="submission" date="2018-11" db="EMBL/GenBank/DDBJ databases">
        <authorList>
            <consortium name="Pathogen Informatics"/>
        </authorList>
    </citation>
    <scope>NUCLEOTIDE SEQUENCE [LARGE SCALE GENOMIC DNA]</scope>
    <source>
        <strain evidence="2 3">MHpl1</strain>
    </source>
</reference>
<evidence type="ECO:0000256" key="1">
    <source>
        <dbReference type="ARBA" id="ARBA00009431"/>
    </source>
</evidence>
<dbReference type="Pfam" id="PF00450">
    <property type="entry name" value="Peptidase_S10"/>
    <property type="match status" value="2"/>
</dbReference>
<dbReference type="InterPro" id="IPR029058">
    <property type="entry name" value="AB_hydrolase_fold"/>
</dbReference>
<evidence type="ECO:0000313" key="2">
    <source>
        <dbReference type="EMBL" id="VDO05341.1"/>
    </source>
</evidence>
<dbReference type="PANTHER" id="PTHR11802:SF418">
    <property type="entry name" value="SERINE CARBOXYPEPTIDASE CTSA-1.1"/>
    <property type="match status" value="1"/>
</dbReference>
<dbReference type="InterPro" id="IPR001563">
    <property type="entry name" value="Peptidase_S10"/>
</dbReference>
<dbReference type="AlphaFoldDB" id="A0A0N4VT01"/>
<dbReference type="EMBL" id="UZAF01000285">
    <property type="protein sequence ID" value="VDO05341.1"/>
    <property type="molecule type" value="Genomic_DNA"/>
</dbReference>